<dbReference type="Proteomes" id="UP000093757">
    <property type="component" value="Unassembled WGS sequence"/>
</dbReference>
<evidence type="ECO:0000259" key="1">
    <source>
        <dbReference type="Pfam" id="PF13443"/>
    </source>
</evidence>
<name>A0A1A6B8Z5_MYCGO</name>
<feature type="domain" description="HTH cro/C1-type" evidence="1">
    <location>
        <begin position="12"/>
        <end position="76"/>
    </location>
</feature>
<accession>A0A1A6B8Z5</accession>
<reference evidence="2" key="1">
    <citation type="submission" date="2016-06" db="EMBL/GenBank/DDBJ databases">
        <authorList>
            <person name="Kjaerup R.B."/>
            <person name="Dalgaard T.S."/>
            <person name="Juul-Madsen H.R."/>
        </authorList>
    </citation>
    <scope>NUCLEOTIDE SEQUENCE [LARGE SCALE GENOMIC DNA]</scope>
    <source>
        <strain evidence="2">1245752.6</strain>
    </source>
</reference>
<comment type="caution">
    <text evidence="2">The sequence shown here is derived from an EMBL/GenBank/DDBJ whole genome shotgun (WGS) entry which is preliminary data.</text>
</comment>
<dbReference type="AlphaFoldDB" id="A0A1A6B8Z5"/>
<protein>
    <submittedName>
        <fullName evidence="2">Cro/Cl family transcriptional regulator</fullName>
    </submittedName>
</protein>
<evidence type="ECO:0000313" key="2">
    <source>
        <dbReference type="EMBL" id="OBR98713.1"/>
    </source>
</evidence>
<gene>
    <name evidence="2" type="ORF">A9W98_34095</name>
</gene>
<dbReference type="OrthoDB" id="3626437at2"/>
<proteinExistence type="predicted"/>
<organism evidence="2">
    <name type="scientific">Mycobacterium gordonae</name>
    <dbReference type="NCBI Taxonomy" id="1778"/>
    <lineage>
        <taxon>Bacteria</taxon>
        <taxon>Bacillati</taxon>
        <taxon>Actinomycetota</taxon>
        <taxon>Actinomycetes</taxon>
        <taxon>Mycobacteriales</taxon>
        <taxon>Mycobacteriaceae</taxon>
        <taxon>Mycobacterium</taxon>
    </lineage>
</organism>
<dbReference type="EMBL" id="MAEM01000507">
    <property type="protein sequence ID" value="OBR98713.1"/>
    <property type="molecule type" value="Genomic_DNA"/>
</dbReference>
<dbReference type="RefSeq" id="WP_014211294.1">
    <property type="nucleotide sequence ID" value="NZ_MAEM01000507.1"/>
</dbReference>
<dbReference type="Pfam" id="PF13443">
    <property type="entry name" value="HTH_26"/>
    <property type="match status" value="1"/>
</dbReference>
<dbReference type="InterPro" id="IPR001387">
    <property type="entry name" value="Cro/C1-type_HTH"/>
</dbReference>
<sequence>MKREVDYTWRVAELMAAAGMHNSTDLIPRLAERGIQLSRPQVYRVVHQRPERVSLQMMAALCDIFGCGVEDLITVTASDVRRKKASSAAATSSARNVVEINKSVRPRRARVLRDDD</sequence>